<accession>A0A139AMK5</accession>
<evidence type="ECO:0000256" key="8">
    <source>
        <dbReference type="ARBA" id="ARBA00022991"/>
    </source>
</evidence>
<dbReference type="PROSITE" id="PS00950">
    <property type="entry name" value="BACTERIAL_OPSIN_1"/>
    <property type="match status" value="1"/>
</dbReference>
<evidence type="ECO:0000256" key="1">
    <source>
        <dbReference type="ARBA" id="ARBA00004141"/>
    </source>
</evidence>
<dbReference type="CDD" id="cd14965">
    <property type="entry name" value="7tm_Opsins_type1"/>
    <property type="match status" value="1"/>
</dbReference>
<feature type="transmembrane region" description="Helical" evidence="11">
    <location>
        <begin position="112"/>
        <end position="132"/>
    </location>
</feature>
<evidence type="ECO:0000256" key="7">
    <source>
        <dbReference type="ARBA" id="ARBA00022989"/>
    </source>
</evidence>
<dbReference type="Gene3D" id="1.20.1070.10">
    <property type="entry name" value="Rhodopsin 7-helix transmembrane proteins"/>
    <property type="match status" value="1"/>
</dbReference>
<feature type="transmembrane region" description="Helical" evidence="11">
    <location>
        <begin position="20"/>
        <end position="38"/>
    </location>
</feature>
<evidence type="ECO:0000313" key="12">
    <source>
        <dbReference type="EMBL" id="KXS18000.1"/>
    </source>
</evidence>
<dbReference type="PANTHER" id="PTHR28286:SF2">
    <property type="entry name" value="BACTERIORHODOPSIN _OPSIN, NOPA (EUROFUNG)"/>
    <property type="match status" value="1"/>
</dbReference>
<comment type="subcellular location">
    <subcellularLocation>
        <location evidence="1">Membrane</location>
        <topology evidence="1">Multi-pass membrane protein</topology>
    </subcellularLocation>
</comment>
<comment type="similarity">
    <text evidence="2">Belongs to the archaeal/bacterial/fungal opsin family.</text>
</comment>
<sequence length="263" mass="28656">MSVSQLVFKNAPVPDTDSKVYQWVGFGVFAVGAATMLVLSRGKTVSERKFHQMLGIVMVFVGLSYYSQAIGMGVVVVDGRPVPVSRYVDWILSTPIVLGSILNLAGADFNRILFLGAMDASMMACTLLGALTTQSEKWGFFTMGAIIFLGIVYDLFATHRPAALEISAHHGKVFNHLSFSLVALWACYPVAYIIGTTMRILSPEMETLAFLILDILTKAAWGGYLIARTGELEGRMGKVPAKLAEYQRIRGDSEETLEDTIGA</sequence>
<evidence type="ECO:0000256" key="3">
    <source>
        <dbReference type="ARBA" id="ARBA00022543"/>
    </source>
</evidence>
<evidence type="ECO:0000256" key="10">
    <source>
        <dbReference type="ARBA" id="ARBA00023170"/>
    </source>
</evidence>
<dbReference type="GO" id="GO:0009881">
    <property type="term" value="F:photoreceptor activity"/>
    <property type="evidence" value="ECO:0007669"/>
    <property type="project" value="UniProtKB-KW"/>
</dbReference>
<keyword evidence="3" id="KW-0600">Photoreceptor protein</keyword>
<evidence type="ECO:0000313" key="13">
    <source>
        <dbReference type="Proteomes" id="UP000070544"/>
    </source>
</evidence>
<name>A0A139AMK5_GONPJ</name>
<dbReference type="Proteomes" id="UP000070544">
    <property type="component" value="Unassembled WGS sequence"/>
</dbReference>
<reference evidence="12 13" key="1">
    <citation type="journal article" date="2015" name="Genome Biol. Evol.">
        <title>Phylogenomic analyses indicate that early fungi evolved digesting cell walls of algal ancestors of land plants.</title>
        <authorList>
            <person name="Chang Y."/>
            <person name="Wang S."/>
            <person name="Sekimoto S."/>
            <person name="Aerts A.L."/>
            <person name="Choi C."/>
            <person name="Clum A."/>
            <person name="LaButti K.M."/>
            <person name="Lindquist E.A."/>
            <person name="Yee Ngan C."/>
            <person name="Ohm R.A."/>
            <person name="Salamov A.A."/>
            <person name="Grigoriev I.V."/>
            <person name="Spatafora J.W."/>
            <person name="Berbee M.L."/>
        </authorList>
    </citation>
    <scope>NUCLEOTIDE SEQUENCE [LARGE SCALE GENOMIC DNA]</scope>
    <source>
        <strain evidence="12 13">JEL478</strain>
    </source>
</reference>
<organism evidence="12 13">
    <name type="scientific">Gonapodya prolifera (strain JEL478)</name>
    <name type="common">Monoblepharis prolifera</name>
    <dbReference type="NCBI Taxonomy" id="1344416"/>
    <lineage>
        <taxon>Eukaryota</taxon>
        <taxon>Fungi</taxon>
        <taxon>Fungi incertae sedis</taxon>
        <taxon>Chytridiomycota</taxon>
        <taxon>Chytridiomycota incertae sedis</taxon>
        <taxon>Monoblepharidomycetes</taxon>
        <taxon>Monoblepharidales</taxon>
        <taxon>Gonapodyaceae</taxon>
        <taxon>Gonapodya</taxon>
    </lineage>
</organism>
<proteinExistence type="inferred from homology"/>
<feature type="transmembrane region" description="Helical" evidence="11">
    <location>
        <begin position="50"/>
        <end position="67"/>
    </location>
</feature>
<evidence type="ECO:0000256" key="6">
    <source>
        <dbReference type="ARBA" id="ARBA00022925"/>
    </source>
</evidence>
<dbReference type="InterPro" id="IPR018229">
    <property type="entry name" value="Rhodopsin_retinal_BS"/>
</dbReference>
<evidence type="ECO:0000256" key="4">
    <source>
        <dbReference type="ARBA" id="ARBA00022606"/>
    </source>
</evidence>
<feature type="transmembrane region" description="Helical" evidence="11">
    <location>
        <begin position="207"/>
        <end position="227"/>
    </location>
</feature>
<gene>
    <name evidence="12" type="ORF">M427DRAFT_54217</name>
</gene>
<dbReference type="InterPro" id="IPR001425">
    <property type="entry name" value="Arc/bac/fun_rhodopsins"/>
</dbReference>
<evidence type="ECO:0000256" key="9">
    <source>
        <dbReference type="ARBA" id="ARBA00023136"/>
    </source>
</evidence>
<dbReference type="PANTHER" id="PTHR28286">
    <property type="match status" value="1"/>
</dbReference>
<dbReference type="OrthoDB" id="536545at2759"/>
<dbReference type="PRINTS" id="PR00251">
    <property type="entry name" value="BACTRLOPSIN"/>
</dbReference>
<protein>
    <submittedName>
        <fullName evidence="12">Family A G protein-coupled receptor-like protein</fullName>
    </submittedName>
</protein>
<keyword evidence="9 11" id="KW-0472">Membrane</keyword>
<keyword evidence="5 11" id="KW-0812">Transmembrane</keyword>
<dbReference type="Pfam" id="PF01036">
    <property type="entry name" value="Bac_rhodopsin"/>
    <property type="match status" value="1"/>
</dbReference>
<dbReference type="GO" id="GO:0007602">
    <property type="term" value="P:phototransduction"/>
    <property type="evidence" value="ECO:0007669"/>
    <property type="project" value="UniProtKB-KW"/>
</dbReference>
<evidence type="ECO:0000256" key="2">
    <source>
        <dbReference type="ARBA" id="ARBA00008130"/>
    </source>
</evidence>
<keyword evidence="13" id="KW-1185">Reference proteome</keyword>
<feature type="transmembrane region" description="Helical" evidence="11">
    <location>
        <begin position="87"/>
        <end position="105"/>
    </location>
</feature>
<dbReference type="SUPFAM" id="SSF81321">
    <property type="entry name" value="Family A G protein-coupled receptor-like"/>
    <property type="match status" value="1"/>
</dbReference>
<keyword evidence="7 11" id="KW-1133">Transmembrane helix</keyword>
<dbReference type="GO" id="GO:0005886">
    <property type="term" value="C:plasma membrane"/>
    <property type="evidence" value="ECO:0007669"/>
    <property type="project" value="TreeGrafter"/>
</dbReference>
<feature type="transmembrane region" description="Helical" evidence="11">
    <location>
        <begin position="138"/>
        <end position="156"/>
    </location>
</feature>
<keyword evidence="6" id="KW-0681">Retinal protein</keyword>
<dbReference type="SMART" id="SM01021">
    <property type="entry name" value="Bac_rhodopsin"/>
    <property type="match status" value="1"/>
</dbReference>
<feature type="transmembrane region" description="Helical" evidence="11">
    <location>
        <begin position="177"/>
        <end position="195"/>
    </location>
</feature>
<keyword evidence="8" id="KW-0157">Chromophore</keyword>
<dbReference type="GO" id="GO:0005216">
    <property type="term" value="F:monoatomic ion channel activity"/>
    <property type="evidence" value="ECO:0007669"/>
    <property type="project" value="InterPro"/>
</dbReference>
<dbReference type="EMBL" id="KQ965744">
    <property type="protein sequence ID" value="KXS18000.1"/>
    <property type="molecule type" value="Genomic_DNA"/>
</dbReference>
<dbReference type="AlphaFoldDB" id="A0A139AMK5"/>
<dbReference type="OMA" id="MFLGMLY"/>
<keyword evidence="10 12" id="KW-0675">Receptor</keyword>
<keyword evidence="4" id="KW-0716">Sensory transduction</keyword>
<evidence type="ECO:0000256" key="11">
    <source>
        <dbReference type="SAM" id="Phobius"/>
    </source>
</evidence>
<evidence type="ECO:0000256" key="5">
    <source>
        <dbReference type="ARBA" id="ARBA00022692"/>
    </source>
</evidence>